<evidence type="ECO:0000256" key="2">
    <source>
        <dbReference type="ARBA" id="ARBA00024341"/>
    </source>
</evidence>
<dbReference type="Gene3D" id="1.20.5.190">
    <property type="match status" value="1"/>
</dbReference>
<accession>A0AA38SJD2</accession>
<dbReference type="Pfam" id="PF00612">
    <property type="entry name" value="IQ"/>
    <property type="match status" value="2"/>
</dbReference>
<dbReference type="AlphaFoldDB" id="A0AA38SJD2"/>
<comment type="subunit">
    <text evidence="3">Binds to multiple calmodulin (CaM) in the presence of Ca(2+) and CaM-like proteins.</text>
</comment>
<reference evidence="6" key="1">
    <citation type="submission" date="2023-03" db="EMBL/GenBank/DDBJ databases">
        <title>Chromosome-scale reference genome and RAD-based genetic map of yellow starthistle (Centaurea solstitialis) reveal putative structural variation and QTLs associated with invader traits.</title>
        <authorList>
            <person name="Reatini B."/>
            <person name="Cang F.A."/>
            <person name="Jiang Q."/>
            <person name="Mckibben M.T.W."/>
            <person name="Barker M.S."/>
            <person name="Rieseberg L.H."/>
            <person name="Dlugosch K.M."/>
        </authorList>
    </citation>
    <scope>NUCLEOTIDE SEQUENCE</scope>
    <source>
        <strain evidence="6">CAN-66</strain>
        <tissue evidence="6">Leaf</tissue>
    </source>
</reference>
<evidence type="ECO:0000259" key="5">
    <source>
        <dbReference type="Pfam" id="PF13178"/>
    </source>
</evidence>
<evidence type="ECO:0000256" key="4">
    <source>
        <dbReference type="SAM" id="MobiDB-lite"/>
    </source>
</evidence>
<dbReference type="EMBL" id="JARYMX010000006">
    <property type="protein sequence ID" value="KAJ9543824.1"/>
    <property type="molecule type" value="Genomic_DNA"/>
</dbReference>
<keyword evidence="7" id="KW-1185">Reference proteome</keyword>
<feature type="domain" description="DUF4005" evidence="5">
    <location>
        <begin position="257"/>
        <end position="293"/>
    </location>
</feature>
<dbReference type="InterPro" id="IPR025064">
    <property type="entry name" value="DUF4005"/>
</dbReference>
<comment type="similarity">
    <text evidence="2">Belongs to the IQD family.</text>
</comment>
<feature type="compositionally biased region" description="Basic residues" evidence="4">
    <location>
        <begin position="268"/>
        <end position="286"/>
    </location>
</feature>
<organism evidence="6 7">
    <name type="scientific">Centaurea solstitialis</name>
    <name type="common">yellow star-thistle</name>
    <dbReference type="NCBI Taxonomy" id="347529"/>
    <lineage>
        <taxon>Eukaryota</taxon>
        <taxon>Viridiplantae</taxon>
        <taxon>Streptophyta</taxon>
        <taxon>Embryophyta</taxon>
        <taxon>Tracheophyta</taxon>
        <taxon>Spermatophyta</taxon>
        <taxon>Magnoliopsida</taxon>
        <taxon>eudicotyledons</taxon>
        <taxon>Gunneridae</taxon>
        <taxon>Pentapetalae</taxon>
        <taxon>asterids</taxon>
        <taxon>campanulids</taxon>
        <taxon>Asterales</taxon>
        <taxon>Asteraceae</taxon>
        <taxon>Carduoideae</taxon>
        <taxon>Cardueae</taxon>
        <taxon>Centaureinae</taxon>
        <taxon>Centaurea</taxon>
    </lineage>
</organism>
<dbReference type="SMART" id="SM00015">
    <property type="entry name" value="IQ"/>
    <property type="match status" value="2"/>
</dbReference>
<dbReference type="PANTHER" id="PTHR32295">
    <property type="entry name" value="IQ-DOMAIN 5-RELATED"/>
    <property type="match status" value="1"/>
</dbReference>
<protein>
    <recommendedName>
        <fullName evidence="5">DUF4005 domain-containing protein</fullName>
    </recommendedName>
</protein>
<dbReference type="InterPro" id="IPR000048">
    <property type="entry name" value="IQ_motif_EF-hand-BS"/>
</dbReference>
<sequence length="358" mass="40384">MGKASRWIRNLLIGKKDDKISNKDGGGAAISPPSATAIVPLTPGRRWSFRRTNSTEKVLNHKSCRSFDSIVASQLVSHALFDYAVQHQPPPKPATKTHYRGSRMIAIASATKIQATFRSYLARKALCALRGLVKLQALVRGHLVRKRTTTMVRCMKALVSIQVRARYQRIQLVEDAELRSHTSRGSVMAHKRRSSSPRYDKNETIGHFGGKTSTCISYRQSSRRFSIDSLPSTHDKSMRLHNKLIDEVSTTISQLNTHVEPNYMTRTKSSRAKARSHSQPRQRLSKQKCENQQNEGLGAIMKCIQTNDHKKGHDVWLAKLHRSSKSSSDFDFDSTSTGTNGSSYNTTFHEYKVRKSFQ</sequence>
<dbReference type="Pfam" id="PF13178">
    <property type="entry name" value="DUF4005"/>
    <property type="match status" value="1"/>
</dbReference>
<gene>
    <name evidence="6" type="ORF">OSB04_023531</name>
</gene>
<feature type="region of interest" description="Disordered" evidence="4">
    <location>
        <begin position="265"/>
        <end position="291"/>
    </location>
</feature>
<dbReference type="GO" id="GO:0005516">
    <property type="term" value="F:calmodulin binding"/>
    <property type="evidence" value="ECO:0007669"/>
    <property type="project" value="UniProtKB-KW"/>
</dbReference>
<dbReference type="Proteomes" id="UP001172457">
    <property type="component" value="Chromosome 6"/>
</dbReference>
<dbReference type="CDD" id="cd23767">
    <property type="entry name" value="IQCD"/>
    <property type="match status" value="1"/>
</dbReference>
<evidence type="ECO:0000313" key="7">
    <source>
        <dbReference type="Proteomes" id="UP001172457"/>
    </source>
</evidence>
<evidence type="ECO:0000256" key="1">
    <source>
        <dbReference type="ARBA" id="ARBA00022860"/>
    </source>
</evidence>
<dbReference type="PANTHER" id="PTHR32295:SF263">
    <property type="entry name" value="DUF4005 DOMAIN-CONTAINING PROTEIN"/>
    <property type="match status" value="1"/>
</dbReference>
<feature type="region of interest" description="Disordered" evidence="4">
    <location>
        <begin position="183"/>
        <end position="204"/>
    </location>
</feature>
<keyword evidence="1" id="KW-0112">Calmodulin-binding</keyword>
<evidence type="ECO:0000313" key="6">
    <source>
        <dbReference type="EMBL" id="KAJ9543824.1"/>
    </source>
</evidence>
<evidence type="ECO:0000256" key="3">
    <source>
        <dbReference type="ARBA" id="ARBA00024378"/>
    </source>
</evidence>
<dbReference type="PROSITE" id="PS50096">
    <property type="entry name" value="IQ"/>
    <property type="match status" value="2"/>
</dbReference>
<comment type="caution">
    <text evidence="6">The sequence shown here is derived from an EMBL/GenBank/DDBJ whole genome shotgun (WGS) entry which is preliminary data.</text>
</comment>
<name>A0AA38SJD2_9ASTR</name>
<proteinExistence type="inferred from homology"/>